<accession>A0A6V0A5P6</accession>
<dbReference type="SMART" id="SM00458">
    <property type="entry name" value="RICIN"/>
    <property type="match status" value="1"/>
</dbReference>
<dbReference type="CDD" id="cd00161">
    <property type="entry name" value="beta-trefoil_Ricin-like"/>
    <property type="match status" value="1"/>
</dbReference>
<organism evidence="3">
    <name type="scientific">Zooxanthella nutricula</name>
    <dbReference type="NCBI Taxonomy" id="1333877"/>
    <lineage>
        <taxon>Eukaryota</taxon>
        <taxon>Sar</taxon>
        <taxon>Alveolata</taxon>
        <taxon>Dinophyceae</taxon>
        <taxon>Peridiniales</taxon>
        <taxon>Peridiniales incertae sedis</taxon>
        <taxon>Zooxanthella</taxon>
    </lineage>
</organism>
<evidence type="ECO:0000256" key="1">
    <source>
        <dbReference type="SAM" id="SignalP"/>
    </source>
</evidence>
<reference evidence="3" key="1">
    <citation type="submission" date="2021-01" db="EMBL/GenBank/DDBJ databases">
        <authorList>
            <person name="Corre E."/>
            <person name="Pelletier E."/>
            <person name="Niang G."/>
            <person name="Scheremetjew M."/>
            <person name="Finn R."/>
            <person name="Kale V."/>
            <person name="Holt S."/>
            <person name="Cochrane G."/>
            <person name="Meng A."/>
            <person name="Brown T."/>
            <person name="Cohen L."/>
        </authorList>
    </citation>
    <scope>NUCLEOTIDE SEQUENCE</scope>
    <source>
        <strain evidence="3">RCC3387</strain>
    </source>
</reference>
<dbReference type="InterPro" id="IPR035992">
    <property type="entry name" value="Ricin_B-like_lectins"/>
</dbReference>
<name>A0A6V0A5P6_9DINO</name>
<dbReference type="AlphaFoldDB" id="A0A6V0A5P6"/>
<keyword evidence="1" id="KW-0732">Signal</keyword>
<feature type="chain" id="PRO_5030160645" description="Ricin B lectin domain-containing protein" evidence="1">
    <location>
        <begin position="20"/>
        <end position="171"/>
    </location>
</feature>
<dbReference type="SUPFAM" id="SSF50370">
    <property type="entry name" value="Ricin B-like lectins"/>
    <property type="match status" value="1"/>
</dbReference>
<evidence type="ECO:0000313" key="3">
    <source>
        <dbReference type="EMBL" id="CAD9556857.1"/>
    </source>
</evidence>
<protein>
    <recommendedName>
        <fullName evidence="2">Ricin B lectin domain-containing protein</fullName>
    </recommendedName>
</protein>
<dbReference type="PROSITE" id="PS50231">
    <property type="entry name" value="RICIN_B_LECTIN"/>
    <property type="match status" value="1"/>
</dbReference>
<feature type="signal peptide" evidence="1">
    <location>
        <begin position="1"/>
        <end position="19"/>
    </location>
</feature>
<proteinExistence type="predicted"/>
<sequence length="171" mass="18591">MASFSRAAVALLLVPRALGASMCMAGPPTPIQAPAWVQPCVPVTVPFKQWDVESEGAAQTISLLAGKFCLDLADGKTDNGNAVGLWECNGLPNQQWLFASDTWQIKYYADQSKCVDAGDMSPGSQLQIWDCNDTPQQHWGYDTDQHTIYLSDSSRRLRGQARSPEPAGFAV</sequence>
<feature type="domain" description="Ricin B lectin" evidence="2">
    <location>
        <begin position="56"/>
        <end position="170"/>
    </location>
</feature>
<dbReference type="InterPro" id="IPR000772">
    <property type="entry name" value="Ricin_B_lectin"/>
</dbReference>
<evidence type="ECO:0000259" key="2">
    <source>
        <dbReference type="SMART" id="SM00458"/>
    </source>
</evidence>
<dbReference type="EMBL" id="HBGW01033866">
    <property type="protein sequence ID" value="CAD9556857.1"/>
    <property type="molecule type" value="Transcribed_RNA"/>
</dbReference>
<dbReference type="Gene3D" id="2.80.10.50">
    <property type="match status" value="2"/>
</dbReference>
<gene>
    <name evidence="3" type="ORF">BRAN1462_LOCUS21388</name>
</gene>
<dbReference type="Pfam" id="PF00652">
    <property type="entry name" value="Ricin_B_lectin"/>
    <property type="match status" value="1"/>
</dbReference>